<evidence type="ECO:0000313" key="2">
    <source>
        <dbReference type="EMBL" id="MEJ6496459.1"/>
    </source>
</evidence>
<sequence length="594" mass="67268">MALNHYKTILKGQAAIDLWLRGLDFWNRWVEDNPVADVSFAGVDFTRFESVSFEGYIFPKGEVNFHAAQFGEGDVSFHRVKFGEGNVIFSEAKFGEGNVDFSKSQFDKGNVNFYKSQFGKGNISFRRTKFGEGYVKFSETRFGKGYVSFRLVQFGVGNIDFSNSLFGEGNLNFTGADFGEGDVSFYRVQFGNGSVIFSGTKFGKGDVGFNAAKFGEGNVTFCHTHFGKGCISFNEAKFSEGSVNFAFADFCEGNVSFRLSQFGEGNTSFNRTQFGRGEVSFFKAQFGKGNVNFSGAKFGEGDVCFDKTQFSESKVNFKYIKLSGQFNFSNAKGTEHINFLSFKFATFDGPVNLVNTNFNCIVDLTNTKLSHQLSLGRFNARAKVKTRSKLILKIFIRIQKLWFGSQLQFSRTKKTLKKCDRLSRQFPWLSKATAANRSDIERIRRLKELAEMNEHHRLALDLHVEELKCSRWIETISKRALFVEFLFDKFGDYGRSLQRPFVGLVAIGALCSPIYYFSRVERAATITDALYYSFAQMLHLIPSSKTSRIEFATRLFGSTDKIPDYLFLLSWFQSLASIALVFLIGLALRNRFRI</sequence>
<accession>A0ABU8STU5</accession>
<keyword evidence="3" id="KW-1185">Reference proteome</keyword>
<dbReference type="RefSeq" id="WP_339980854.1">
    <property type="nucleotide sequence ID" value="NZ_JAQPZS010000008.1"/>
</dbReference>
<feature type="transmembrane region" description="Helical" evidence="1">
    <location>
        <begin position="565"/>
        <end position="588"/>
    </location>
</feature>
<evidence type="ECO:0000256" key="1">
    <source>
        <dbReference type="SAM" id="Phobius"/>
    </source>
</evidence>
<reference evidence="2 3" key="1">
    <citation type="submission" date="2023-01" db="EMBL/GenBank/DDBJ databases">
        <title>Trichodesmium-associated heterotrophic epibiont bacteria.</title>
        <authorList>
            <person name="Cleveland C.S."/>
            <person name="Webb E.A."/>
        </authorList>
    </citation>
    <scope>NUCLEOTIDE SEQUENCE [LARGE SCALE GENOMIC DNA]</scope>
    <source>
        <strain evidence="2 3">USCH2</strain>
    </source>
</reference>
<keyword evidence="1" id="KW-0472">Membrane</keyword>
<protein>
    <recommendedName>
        <fullName evidence="4">Pentapeptide repeat-containing protein</fullName>
    </recommendedName>
</protein>
<dbReference type="Proteomes" id="UP001377972">
    <property type="component" value="Unassembled WGS sequence"/>
</dbReference>
<evidence type="ECO:0000313" key="3">
    <source>
        <dbReference type="Proteomes" id="UP001377972"/>
    </source>
</evidence>
<organism evidence="2 3">
    <name type="scientific">Pseudoalteromonas lipolytica</name>
    <dbReference type="NCBI Taxonomy" id="570156"/>
    <lineage>
        <taxon>Bacteria</taxon>
        <taxon>Pseudomonadati</taxon>
        <taxon>Pseudomonadota</taxon>
        <taxon>Gammaproteobacteria</taxon>
        <taxon>Alteromonadales</taxon>
        <taxon>Pseudoalteromonadaceae</taxon>
        <taxon>Pseudoalteromonas</taxon>
    </lineage>
</organism>
<evidence type="ECO:0008006" key="4">
    <source>
        <dbReference type="Google" id="ProtNLM"/>
    </source>
</evidence>
<proteinExistence type="predicted"/>
<name>A0ABU8STU5_9GAMM</name>
<keyword evidence="1" id="KW-1133">Transmembrane helix</keyword>
<keyword evidence="1" id="KW-0812">Transmembrane</keyword>
<comment type="caution">
    <text evidence="2">The sequence shown here is derived from an EMBL/GenBank/DDBJ whole genome shotgun (WGS) entry which is preliminary data.</text>
</comment>
<dbReference type="EMBL" id="JAQPZS010000008">
    <property type="protein sequence ID" value="MEJ6496459.1"/>
    <property type="molecule type" value="Genomic_DNA"/>
</dbReference>
<gene>
    <name evidence="2" type="ORF">PQI24_10460</name>
</gene>